<evidence type="ECO:0000259" key="3">
    <source>
        <dbReference type="PROSITE" id="PS51462"/>
    </source>
</evidence>
<dbReference type="SUPFAM" id="SSF55811">
    <property type="entry name" value="Nudix"/>
    <property type="match status" value="1"/>
</dbReference>
<feature type="coiled-coil region" evidence="2">
    <location>
        <begin position="15"/>
        <end position="42"/>
    </location>
</feature>
<comment type="similarity">
    <text evidence="1">Belongs to the Nudix hydrolase family.</text>
</comment>
<comment type="caution">
    <text evidence="4">The sequence shown here is derived from an EMBL/GenBank/DDBJ whole genome shotgun (WGS) entry which is preliminary data.</text>
</comment>
<reference evidence="4" key="1">
    <citation type="submission" date="2020-08" db="EMBL/GenBank/DDBJ databases">
        <title>Genome public.</title>
        <authorList>
            <person name="Liu C."/>
            <person name="Sun Q."/>
        </authorList>
    </citation>
    <scope>NUCLEOTIDE SEQUENCE</scope>
    <source>
        <strain evidence="4">BX15</strain>
    </source>
</reference>
<keyword evidence="4" id="KW-0378">Hydrolase</keyword>
<dbReference type="RefSeq" id="WP_187014562.1">
    <property type="nucleotide sequence ID" value="NZ_JACOQI010000006.1"/>
</dbReference>
<evidence type="ECO:0000256" key="1">
    <source>
        <dbReference type="ARBA" id="ARBA00005582"/>
    </source>
</evidence>
<accession>A0A923S752</accession>
<gene>
    <name evidence="4" type="ORF">H8Z83_08040</name>
</gene>
<evidence type="ECO:0000313" key="4">
    <source>
        <dbReference type="EMBL" id="MBC5770271.1"/>
    </source>
</evidence>
<dbReference type="CDD" id="cd03674">
    <property type="entry name" value="NUDIX_Hydrolase"/>
    <property type="match status" value="1"/>
</dbReference>
<proteinExistence type="inferred from homology"/>
<dbReference type="PANTHER" id="PTHR43736">
    <property type="entry name" value="ADP-RIBOSE PYROPHOSPHATASE"/>
    <property type="match status" value="1"/>
</dbReference>
<dbReference type="InterPro" id="IPR015797">
    <property type="entry name" value="NUDIX_hydrolase-like_dom_sf"/>
</dbReference>
<dbReference type="PROSITE" id="PS51462">
    <property type="entry name" value="NUDIX"/>
    <property type="match status" value="1"/>
</dbReference>
<dbReference type="Gene3D" id="3.90.79.10">
    <property type="entry name" value="Nucleoside Triphosphate Pyrophosphohydrolase"/>
    <property type="match status" value="1"/>
</dbReference>
<dbReference type="PANTHER" id="PTHR43736:SF1">
    <property type="entry name" value="DIHYDRONEOPTERIN TRIPHOSPHATE DIPHOSPHATASE"/>
    <property type="match status" value="1"/>
</dbReference>
<name>A0A923S752_9FIRM</name>
<keyword evidence="5" id="KW-1185">Reference proteome</keyword>
<dbReference type="Proteomes" id="UP000620327">
    <property type="component" value="Unassembled WGS sequence"/>
</dbReference>
<feature type="domain" description="Nudix hydrolase" evidence="3">
    <location>
        <begin position="42"/>
        <end position="180"/>
    </location>
</feature>
<dbReference type="Pfam" id="PF00293">
    <property type="entry name" value="NUDIX"/>
    <property type="match status" value="1"/>
</dbReference>
<dbReference type="EMBL" id="JACOQI010000006">
    <property type="protein sequence ID" value="MBC5770271.1"/>
    <property type="molecule type" value="Genomic_DNA"/>
</dbReference>
<dbReference type="InterPro" id="IPR000086">
    <property type="entry name" value="NUDIX_hydrolase_dom"/>
</dbReference>
<keyword evidence="2" id="KW-0175">Coiled coil</keyword>
<dbReference type="AlphaFoldDB" id="A0A923S752"/>
<evidence type="ECO:0000256" key="2">
    <source>
        <dbReference type="SAM" id="Coils"/>
    </source>
</evidence>
<sequence length="187" mass="21762">MELLRQQLIAYRPWNEQEERDREELLRRLDSHEDLYTRANTAAHFTASAWVVSPDRKQVLMAYHRLYDSWAWLGGHADGDRDLLAVALREVREESGLTEVRPVSEDLYSLEILTVDGHEKHGRYVSSHLHLNVTYLLEADPSAAIRPKPDENSRVGWFSPADAMAASSEPWFRERIYTKLNDKLSRF</sequence>
<protein>
    <submittedName>
        <fullName evidence="4">NUDIX hydrolase</fullName>
    </submittedName>
</protein>
<dbReference type="GO" id="GO:0016787">
    <property type="term" value="F:hydrolase activity"/>
    <property type="evidence" value="ECO:0007669"/>
    <property type="project" value="UniProtKB-KW"/>
</dbReference>
<evidence type="ECO:0000313" key="5">
    <source>
        <dbReference type="Proteomes" id="UP000620327"/>
    </source>
</evidence>
<organism evidence="4 5">
    <name type="scientific">Dysosmobacter segnis</name>
    <dbReference type="NCBI Taxonomy" id="2763042"/>
    <lineage>
        <taxon>Bacteria</taxon>
        <taxon>Bacillati</taxon>
        <taxon>Bacillota</taxon>
        <taxon>Clostridia</taxon>
        <taxon>Eubacteriales</taxon>
        <taxon>Oscillospiraceae</taxon>
        <taxon>Dysosmobacter</taxon>
    </lineage>
</organism>